<dbReference type="Proteomes" id="UP000261540">
    <property type="component" value="Unplaced"/>
</dbReference>
<dbReference type="Ensembl" id="ENSPKIT00000026378.1">
    <property type="protein sequence ID" value="ENSPKIP00000002434.1"/>
    <property type="gene ID" value="ENSPKIG00000020305.1"/>
</dbReference>
<evidence type="ECO:0000256" key="1">
    <source>
        <dbReference type="SAM" id="MobiDB-lite"/>
    </source>
</evidence>
<keyword evidence="4" id="KW-1185">Reference proteome</keyword>
<organism evidence="3 4">
    <name type="scientific">Paramormyrops kingsleyae</name>
    <dbReference type="NCBI Taxonomy" id="1676925"/>
    <lineage>
        <taxon>Eukaryota</taxon>
        <taxon>Metazoa</taxon>
        <taxon>Chordata</taxon>
        <taxon>Craniata</taxon>
        <taxon>Vertebrata</taxon>
        <taxon>Euteleostomi</taxon>
        <taxon>Actinopterygii</taxon>
        <taxon>Neopterygii</taxon>
        <taxon>Teleostei</taxon>
        <taxon>Osteoglossocephala</taxon>
        <taxon>Osteoglossomorpha</taxon>
        <taxon>Osteoglossiformes</taxon>
        <taxon>Mormyridae</taxon>
        <taxon>Paramormyrops</taxon>
    </lineage>
</organism>
<dbReference type="GeneTree" id="ENSGT00940000159671"/>
<sequence length="437" mass="46985">MAADGCRRVVLLPVVLSSLWPCIMVSAQSLASVEVFFKDRRVVPTLLQGEVIEGSWADDPQRDGDPRGAELRPGSVEGNLRVVQDDSVNLQDQSEANEPWIGVVPVQIGESDASNGNQESFAAAVVNKMKRALVLGASALLILAFNQNTLREMDLSQVLSKPVVVIQTSENVTKLLGALLRGLRATAKITYRTLVQENLGATLTLWSSCGRSRGGLYGEWQGVICTGESNSQVQVGFPEPDGPKKTPLFLEAPLGGSHAFNLLSKIMCFAVTLLPHFALTEVPAAAVGHSAPGGHNPVHGSHRPGALAVSRPGGRRQPGGAAQPWPRLSRPRPGSPSPPVCEPNGCLRLCPLQLLPKQDVLKRLAALKTRKYRPPRPRRDGGQGTETEDCAVCLEQFYNNQVCGLPQRPPPIRHLITKAITHLITSITQGLVKYAAL</sequence>
<dbReference type="STRING" id="1676925.ENSPKIP00000002434"/>
<dbReference type="InterPro" id="IPR051073">
    <property type="entry name" value="ZNRF3_Arkadia_E3_ligases"/>
</dbReference>
<accession>A0A3B3Q9D8</accession>
<reference evidence="3" key="1">
    <citation type="submission" date="2025-08" db="UniProtKB">
        <authorList>
            <consortium name="Ensembl"/>
        </authorList>
    </citation>
    <scope>IDENTIFICATION</scope>
</reference>
<feature type="signal peptide" evidence="2">
    <location>
        <begin position="1"/>
        <end position="27"/>
    </location>
</feature>
<feature type="compositionally biased region" description="Low complexity" evidence="1">
    <location>
        <begin position="318"/>
        <end position="332"/>
    </location>
</feature>
<dbReference type="Gene3D" id="3.50.30.30">
    <property type="match status" value="1"/>
</dbReference>
<evidence type="ECO:0000313" key="3">
    <source>
        <dbReference type="Ensembl" id="ENSPKIP00000002434.1"/>
    </source>
</evidence>
<dbReference type="AlphaFoldDB" id="A0A3B3Q9D8"/>
<evidence type="ECO:0000313" key="4">
    <source>
        <dbReference type="Proteomes" id="UP000261540"/>
    </source>
</evidence>
<name>A0A3B3Q9D8_9TELE</name>
<proteinExistence type="predicted"/>
<feature type="chain" id="PRO_5017380963" evidence="2">
    <location>
        <begin position="28"/>
        <end position="437"/>
    </location>
</feature>
<protein>
    <submittedName>
        <fullName evidence="3">Ring finger protein 215</fullName>
    </submittedName>
</protein>
<reference evidence="3" key="2">
    <citation type="submission" date="2025-09" db="UniProtKB">
        <authorList>
            <consortium name="Ensembl"/>
        </authorList>
    </citation>
    <scope>IDENTIFICATION</scope>
</reference>
<dbReference type="PANTHER" id="PTHR16200">
    <property type="entry name" value="RING ZINC FINGER"/>
    <property type="match status" value="1"/>
</dbReference>
<evidence type="ECO:0000256" key="2">
    <source>
        <dbReference type="SAM" id="SignalP"/>
    </source>
</evidence>
<dbReference type="FunFam" id="3.50.30.30:FF:000031">
    <property type="entry name" value="RING finger protein 215"/>
    <property type="match status" value="1"/>
</dbReference>
<keyword evidence="2" id="KW-0732">Signal</keyword>
<feature type="region of interest" description="Disordered" evidence="1">
    <location>
        <begin position="290"/>
        <end position="339"/>
    </location>
</feature>